<dbReference type="SUPFAM" id="SSF49599">
    <property type="entry name" value="TRAF domain-like"/>
    <property type="match status" value="1"/>
</dbReference>
<dbReference type="PANTHER" id="PTHR22743:SF165">
    <property type="entry name" value="BTB AND MATH DOMAIN CONTAINING-RELATED"/>
    <property type="match status" value="1"/>
</dbReference>
<dbReference type="InterPro" id="IPR008974">
    <property type="entry name" value="TRAF-like"/>
</dbReference>
<evidence type="ECO:0008006" key="5">
    <source>
        <dbReference type="Google" id="ProtNLM"/>
    </source>
</evidence>
<dbReference type="STRING" id="1611254.A0A2G5VBQ5"/>
<dbReference type="Gene3D" id="3.30.710.10">
    <property type="entry name" value="Potassium Channel Kv1.1, Chain A"/>
    <property type="match status" value="1"/>
</dbReference>
<name>A0A2G5VBQ5_9PELO</name>
<feature type="domain" description="BTB" evidence="1">
    <location>
        <begin position="179"/>
        <end position="241"/>
    </location>
</feature>
<protein>
    <recommendedName>
        <fullName evidence="5">BTB domain-containing protein</fullName>
    </recommendedName>
</protein>
<dbReference type="InterPro" id="IPR000210">
    <property type="entry name" value="BTB/POZ_dom"/>
</dbReference>
<dbReference type="InterPro" id="IPR011333">
    <property type="entry name" value="SKP1/BTB/POZ_sf"/>
</dbReference>
<evidence type="ECO:0000313" key="4">
    <source>
        <dbReference type="Proteomes" id="UP000230233"/>
    </source>
</evidence>
<evidence type="ECO:0000259" key="1">
    <source>
        <dbReference type="PROSITE" id="PS50097"/>
    </source>
</evidence>
<dbReference type="Gene3D" id="2.60.210.10">
    <property type="entry name" value="Apoptosis, Tumor Necrosis Factor Receptor Associated Protein 2, Chain A"/>
    <property type="match status" value="1"/>
</dbReference>
<dbReference type="Pfam" id="PF00917">
    <property type="entry name" value="MATH"/>
    <property type="match status" value="1"/>
</dbReference>
<dbReference type="SMART" id="SM00225">
    <property type="entry name" value="BTB"/>
    <property type="match status" value="1"/>
</dbReference>
<sequence length="335" mass="38867">MFFNQFNKNEKLEISKNLTELKIYPCLISGPMTGREFSLKYGFKDVGKLENSQNLYSPEDEHFGVKWKIRIRKFDGRLGIFLCTNVTDNQQIHADYTMKMISKNKENNLPLSTSHIFEKCGDPPRVSWGWDKFIKWKTLEDEYLTDGKLVVEVHVKVNKMVGFPKEKLRSFGDEMQQFSDVILKVKDQKFYVSKLYLSYQSPYFATLFSGAFQESGQSEIELKEVNSEDLHHYLDILYGGNGINDHNVKGILSIADMYNTQLVVEKCEKFLVKESEMALKKKLELAGKYRLVELREVCLDQIQSKEDLQSVVSENINEMDPEILGELFKKTIALI</sequence>
<dbReference type="PANTHER" id="PTHR22743">
    <property type="entry name" value="MEPRIN/TRAF-LIKE MATH FAMILY-C.ELEGANS"/>
    <property type="match status" value="1"/>
</dbReference>
<dbReference type="InterPro" id="IPR002083">
    <property type="entry name" value="MATH/TRAF_dom"/>
</dbReference>
<dbReference type="OrthoDB" id="437903at2759"/>
<dbReference type="SMART" id="SM00061">
    <property type="entry name" value="MATH"/>
    <property type="match status" value="1"/>
</dbReference>
<dbReference type="EMBL" id="PDUG01000002">
    <property type="protein sequence ID" value="PIC49101.1"/>
    <property type="molecule type" value="Genomic_DNA"/>
</dbReference>
<dbReference type="CDD" id="cd00121">
    <property type="entry name" value="MATH"/>
    <property type="match status" value="1"/>
</dbReference>
<dbReference type="PROSITE" id="PS50097">
    <property type="entry name" value="BTB"/>
    <property type="match status" value="1"/>
</dbReference>
<evidence type="ECO:0000313" key="3">
    <source>
        <dbReference type="EMBL" id="PIC49101.1"/>
    </source>
</evidence>
<dbReference type="SUPFAM" id="SSF54695">
    <property type="entry name" value="POZ domain"/>
    <property type="match status" value="1"/>
</dbReference>
<dbReference type="Proteomes" id="UP000230233">
    <property type="component" value="Chromosome II"/>
</dbReference>
<organism evidence="3 4">
    <name type="scientific">Caenorhabditis nigoni</name>
    <dbReference type="NCBI Taxonomy" id="1611254"/>
    <lineage>
        <taxon>Eukaryota</taxon>
        <taxon>Metazoa</taxon>
        <taxon>Ecdysozoa</taxon>
        <taxon>Nematoda</taxon>
        <taxon>Chromadorea</taxon>
        <taxon>Rhabditida</taxon>
        <taxon>Rhabditina</taxon>
        <taxon>Rhabditomorpha</taxon>
        <taxon>Rhabditoidea</taxon>
        <taxon>Rhabditidae</taxon>
        <taxon>Peloderinae</taxon>
        <taxon>Caenorhabditis</taxon>
    </lineage>
</organism>
<dbReference type="AlphaFoldDB" id="A0A2G5VBQ5"/>
<dbReference type="Pfam" id="PF00651">
    <property type="entry name" value="BTB"/>
    <property type="match status" value="1"/>
</dbReference>
<gene>
    <name evidence="3" type="primary">Cnig_chr_II.g7817</name>
    <name evidence="3" type="ORF">B9Z55_007817</name>
</gene>
<feature type="domain" description="MATH" evidence="2">
    <location>
        <begin position="36"/>
        <end position="155"/>
    </location>
</feature>
<proteinExistence type="predicted"/>
<evidence type="ECO:0000259" key="2">
    <source>
        <dbReference type="PROSITE" id="PS50144"/>
    </source>
</evidence>
<comment type="caution">
    <text evidence="3">The sequence shown here is derived from an EMBL/GenBank/DDBJ whole genome shotgun (WGS) entry which is preliminary data.</text>
</comment>
<keyword evidence="4" id="KW-1185">Reference proteome</keyword>
<dbReference type="InterPro" id="IPR052664">
    <property type="entry name" value="BTB-MATH_domain_protein"/>
</dbReference>
<dbReference type="PROSITE" id="PS50144">
    <property type="entry name" value="MATH"/>
    <property type="match status" value="1"/>
</dbReference>
<accession>A0A2G5VBQ5</accession>
<reference evidence="4" key="1">
    <citation type="submission" date="2017-10" db="EMBL/GenBank/DDBJ databases">
        <title>Rapid genome shrinkage in a self-fertile nematode reveals novel sperm competition proteins.</title>
        <authorList>
            <person name="Yin D."/>
            <person name="Schwarz E.M."/>
            <person name="Thomas C.G."/>
            <person name="Felde R.L."/>
            <person name="Korf I.F."/>
            <person name="Cutter A.D."/>
            <person name="Schartner C.M."/>
            <person name="Ralston E.J."/>
            <person name="Meyer B.J."/>
            <person name="Haag E.S."/>
        </authorList>
    </citation>
    <scope>NUCLEOTIDE SEQUENCE [LARGE SCALE GENOMIC DNA]</scope>
    <source>
        <strain evidence="4">JU1422</strain>
    </source>
</reference>